<organism evidence="4 5">
    <name type="scientific">Glossina palpalis gambiensis</name>
    <dbReference type="NCBI Taxonomy" id="67801"/>
    <lineage>
        <taxon>Eukaryota</taxon>
        <taxon>Metazoa</taxon>
        <taxon>Ecdysozoa</taxon>
        <taxon>Arthropoda</taxon>
        <taxon>Hexapoda</taxon>
        <taxon>Insecta</taxon>
        <taxon>Pterygota</taxon>
        <taxon>Neoptera</taxon>
        <taxon>Endopterygota</taxon>
        <taxon>Diptera</taxon>
        <taxon>Brachycera</taxon>
        <taxon>Muscomorpha</taxon>
        <taxon>Hippoboscoidea</taxon>
        <taxon>Glossinidae</taxon>
        <taxon>Glossina</taxon>
    </lineage>
</organism>
<evidence type="ECO:0000256" key="1">
    <source>
        <dbReference type="ARBA" id="ARBA00044953"/>
    </source>
</evidence>
<dbReference type="Proteomes" id="UP000092460">
    <property type="component" value="Unassembled WGS sequence"/>
</dbReference>
<reference evidence="5" key="1">
    <citation type="submission" date="2015-01" db="EMBL/GenBank/DDBJ databases">
        <authorList>
            <person name="Aksoy S."/>
            <person name="Warren W."/>
            <person name="Wilson R.K."/>
        </authorList>
    </citation>
    <scope>NUCLEOTIDE SEQUENCE [LARGE SCALE GENOMIC DNA]</scope>
    <source>
        <strain evidence="5">IAEA</strain>
    </source>
</reference>
<protein>
    <recommendedName>
        <fullName evidence="3">Menorin-like domain-containing protein</fullName>
    </recommendedName>
</protein>
<keyword evidence="2" id="KW-1133">Transmembrane helix</keyword>
<name>A0A1B0B3K7_9MUSC</name>
<proteinExistence type="inferred from homology"/>
<evidence type="ECO:0000259" key="3">
    <source>
        <dbReference type="Pfam" id="PF10223"/>
    </source>
</evidence>
<keyword evidence="2" id="KW-0472">Membrane</keyword>
<feature type="transmembrane region" description="Helical" evidence="2">
    <location>
        <begin position="302"/>
        <end position="319"/>
    </location>
</feature>
<reference evidence="4" key="2">
    <citation type="submission" date="2020-05" db="UniProtKB">
        <authorList>
            <consortium name="EnsemblMetazoa"/>
        </authorList>
    </citation>
    <scope>IDENTIFICATION</scope>
    <source>
        <strain evidence="4">IAEA</strain>
    </source>
</reference>
<keyword evidence="2" id="KW-0812">Transmembrane</keyword>
<sequence length="324" mass="36126">MMNKLTYPFESKSSLSDDLKIERKKASTSLAVKWAHTVNSQQLLDEALNGDFNVIEPDITLGKILKDGSVLSKVAHPRLISSDLSLGSFLVQVKLFNLDDPDKIKCIKLDFKSIEAFEAALDRLKRTIPKMNHPIWLSADIAECPANDSHIPSIEAKRFPTSCQKAQFKQAVLSLGWTTQWSEDPIEGTSYTSKNIAATLTLMKENNIVDTGHCITFPLRAGVAANSESVLHELIRSAEATNDCTITIWSAPFDYVSFKKLRQLILLCGTTKIYLDVPTDQSNLSALRLIANLLRSFTKRSPLYFSVGSLVMFLINLLLKKSNF</sequence>
<dbReference type="GO" id="GO:0005615">
    <property type="term" value="C:extracellular space"/>
    <property type="evidence" value="ECO:0007669"/>
    <property type="project" value="TreeGrafter"/>
</dbReference>
<accession>A0A1B0B3K7</accession>
<dbReference type="PANTHER" id="PTHR21184:SF6">
    <property type="entry name" value="CONSERVED PLASMA MEMBRANE PROTEIN"/>
    <property type="match status" value="1"/>
</dbReference>
<dbReference type="AlphaFoldDB" id="A0A1B0B3K7"/>
<evidence type="ECO:0000313" key="4">
    <source>
        <dbReference type="EnsemblMetazoa" id="GPPI017701-PA"/>
    </source>
</evidence>
<feature type="domain" description="Menorin-like" evidence="3">
    <location>
        <begin position="30"/>
        <end position="281"/>
    </location>
</feature>
<evidence type="ECO:0000256" key="2">
    <source>
        <dbReference type="SAM" id="Phobius"/>
    </source>
</evidence>
<dbReference type="STRING" id="67801.A0A1B0B3K7"/>
<dbReference type="PANTHER" id="PTHR21184">
    <property type="entry name" value="MENORIN (DENDRITIC BRANCHING PROTEIN)"/>
    <property type="match status" value="1"/>
</dbReference>
<dbReference type="EnsemblMetazoa" id="GPPI017701-RA">
    <property type="protein sequence ID" value="GPPI017701-PA"/>
    <property type="gene ID" value="GPPI017701"/>
</dbReference>
<dbReference type="InterPro" id="IPR019356">
    <property type="entry name" value="Menorin_dom"/>
</dbReference>
<keyword evidence="5" id="KW-1185">Reference proteome</keyword>
<dbReference type="VEuPathDB" id="VectorBase:GPPI017701"/>
<evidence type="ECO:0000313" key="5">
    <source>
        <dbReference type="Proteomes" id="UP000092460"/>
    </source>
</evidence>
<dbReference type="Pfam" id="PF10223">
    <property type="entry name" value="Menorin_N"/>
    <property type="match status" value="1"/>
</dbReference>
<comment type="similarity">
    <text evidence="1">Belongs to the menorin family.</text>
</comment>
<dbReference type="EMBL" id="JXJN01007886">
    <property type="status" value="NOT_ANNOTATED_CDS"/>
    <property type="molecule type" value="Genomic_DNA"/>
</dbReference>